<dbReference type="Proteomes" id="UP000541583">
    <property type="component" value="Unassembled WGS sequence"/>
</dbReference>
<evidence type="ECO:0000313" key="1">
    <source>
        <dbReference type="EMBL" id="MBB6111043.1"/>
    </source>
</evidence>
<evidence type="ECO:0000313" key="3">
    <source>
        <dbReference type="Proteomes" id="UP000541583"/>
    </source>
</evidence>
<reference evidence="3 4" key="1">
    <citation type="submission" date="2020-08" db="EMBL/GenBank/DDBJ databases">
        <title>Genomic Encyclopedia of Type Strains, Phase IV (KMG-V): Genome sequencing to study the core and pangenomes of soil and plant-associated prokaryotes.</title>
        <authorList>
            <person name="Whitman W."/>
        </authorList>
    </citation>
    <scope>NUCLEOTIDE SEQUENCE [LARGE SCALE GENOMIC DNA]</scope>
    <source>
        <strain evidence="1 3">ANJLi2</strain>
        <strain evidence="2 4">MP601</strain>
    </source>
</reference>
<dbReference type="OrthoDB" id="760659at2"/>
<dbReference type="EMBL" id="JACHCB010000010">
    <property type="protein sequence ID" value="MBB6111043.1"/>
    <property type="molecule type" value="Genomic_DNA"/>
</dbReference>
<gene>
    <name evidence="2" type="ORF">HDF22_002954</name>
    <name evidence="1" type="ORF">HDF23_003810</name>
</gene>
<name>A0A1N7CW65_9SPHI</name>
<dbReference type="Proteomes" id="UP000548326">
    <property type="component" value="Unassembled WGS sequence"/>
</dbReference>
<sequence length="163" mass="18677">MKNLSLALVLTFFSLQGFSQFKVGKTQDQVKADEAKKTPVLIGAKRVALTVTFGLFHIEEDNSEFLEYHTTTNFVKRLDFPSAQEESDFYKYVLGLYDSFKDNEVTLGKTTIVPLRNNLLGENSLFFEIHPDPDNKRYILTTLSLGKKGWVKLFEKSRIQSLK</sequence>
<evidence type="ECO:0000313" key="4">
    <source>
        <dbReference type="Proteomes" id="UP000548326"/>
    </source>
</evidence>
<dbReference type="RefSeq" id="WP_076375083.1">
    <property type="nucleotide sequence ID" value="NZ_FTMG01000010.1"/>
</dbReference>
<accession>A0A1N7CW65</accession>
<comment type="caution">
    <text evidence="2">The sequence shown here is derived from an EMBL/GenBank/DDBJ whole genome shotgun (WGS) entry which is preliminary data.</text>
</comment>
<evidence type="ECO:0000313" key="2">
    <source>
        <dbReference type="EMBL" id="MBB6128831.1"/>
    </source>
</evidence>
<proteinExistence type="predicted"/>
<dbReference type="AlphaFoldDB" id="A0A1N7CW65"/>
<dbReference type="EMBL" id="JACHCA010000007">
    <property type="protein sequence ID" value="MBB6128831.1"/>
    <property type="molecule type" value="Genomic_DNA"/>
</dbReference>
<organism evidence="2 4">
    <name type="scientific">Mucilaginibacter lappiensis</name>
    <dbReference type="NCBI Taxonomy" id="354630"/>
    <lineage>
        <taxon>Bacteria</taxon>
        <taxon>Pseudomonadati</taxon>
        <taxon>Bacteroidota</taxon>
        <taxon>Sphingobacteriia</taxon>
        <taxon>Sphingobacteriales</taxon>
        <taxon>Sphingobacteriaceae</taxon>
        <taxon>Mucilaginibacter</taxon>
    </lineage>
</organism>
<protein>
    <submittedName>
        <fullName evidence="2">Uncharacterized protein</fullName>
    </submittedName>
</protein>
<keyword evidence="3" id="KW-1185">Reference proteome</keyword>